<dbReference type="CDD" id="cd01650">
    <property type="entry name" value="RT_nLTR_like"/>
    <property type="match status" value="1"/>
</dbReference>
<protein>
    <recommendedName>
        <fullName evidence="2">Reverse transcriptase domain-containing protein</fullName>
    </recommendedName>
</protein>
<dbReference type="InterPro" id="IPR000477">
    <property type="entry name" value="RT_dom"/>
</dbReference>
<name>A0A3B5PPF5_XIPMA</name>
<feature type="domain" description="Reverse transcriptase" evidence="2">
    <location>
        <begin position="519"/>
        <end position="789"/>
    </location>
</feature>
<evidence type="ECO:0000313" key="3">
    <source>
        <dbReference type="Ensembl" id="ENSXMAP00000021343.1"/>
    </source>
</evidence>
<dbReference type="PANTHER" id="PTHR31635">
    <property type="entry name" value="REVERSE TRANSCRIPTASE DOMAIN-CONTAINING PROTEIN-RELATED"/>
    <property type="match status" value="1"/>
</dbReference>
<dbReference type="STRING" id="8083.ENSXMAP00000021343"/>
<organism evidence="3 4">
    <name type="scientific">Xiphophorus maculatus</name>
    <name type="common">Southern platyfish</name>
    <name type="synonym">Platypoecilus maculatus</name>
    <dbReference type="NCBI Taxonomy" id="8083"/>
    <lineage>
        <taxon>Eukaryota</taxon>
        <taxon>Metazoa</taxon>
        <taxon>Chordata</taxon>
        <taxon>Craniata</taxon>
        <taxon>Vertebrata</taxon>
        <taxon>Euteleostomi</taxon>
        <taxon>Actinopterygii</taxon>
        <taxon>Neopterygii</taxon>
        <taxon>Teleostei</taxon>
        <taxon>Neoteleostei</taxon>
        <taxon>Acanthomorphata</taxon>
        <taxon>Ovalentaria</taxon>
        <taxon>Atherinomorphae</taxon>
        <taxon>Cyprinodontiformes</taxon>
        <taxon>Poeciliidae</taxon>
        <taxon>Poeciliinae</taxon>
        <taxon>Xiphophorus</taxon>
    </lineage>
</organism>
<dbReference type="InterPro" id="IPR043502">
    <property type="entry name" value="DNA/RNA_pol_sf"/>
</dbReference>
<sequence length="1291" mass="149195">MKVKKQLIRCCIFFLFWIFFCVIMSRFKISSLNVNGARDVKKRAMFFEFLKSKGIDIAFAQETHSNVDNEVDWKKEWDGNIILSHNTSLSAGVAILFSRNFLPVSIEIEDVVSGRLLKVIVKYENIKFILLNVYAPVNSSERCVFLEKLANTLLNCVSTDYLILGGDFNCTIDDLDRNHLEPHLQSRKILKRIIETYDLADVWRFKNGKMRQYSWAHCKENYITLARLDRFYCFGHHLQIFRSCTLCPVGFSDHCMIIGNVFINNLRPKSAYWHFNTVLLNDGCFKKGFCFFWKQWRLMKCQFTSIQQWWDIGKIKIQQFCNQYTYNVTREMVKSIEELETEIVDLQSFCESTGNRGHIQTLKQKKNALADLLGLRAQGALVRSRFQSVSEMDAPSKFFFSLEKKNGQNRLIHCIRSEDGKELTDPTELRKRAVDFFSTLYASEFKEDSVITEEFFKDLQKVSDQDNLILEHALTLEELQEALLSMENGKAPGIDGLSVEFYKSCWPVLAEDLLEVLNNSVARGMLPLSCRRAVLTLIPKKGDLYEIRNWRPVSLLCTDYKIFSKVLACRLRKVIDQVIHVDQSYCIPGRSIRDNITLIRDYLDVSNLLGLNFGLISIDQEKAFDRVEHQYLWNTLKAFGFSSGFIAMIKTLYCDIESVLKVNGGLSAPFNVKRGIRQGCAMSGMLYSLSIEPLLCQIRKRLQGIKLSEVSLPFQLSAYADDIIVAITKESDVFTLIKIIECFGKISSSKVNWSKSKALSVGKWTKQEPKLPDELKWSKNGFKYLGVYLGDQIEVMKNWEGFIELMEGRLKKWHWLLPRCSYRGRTLIINNLVASTLWHRLSVLEPPPGLLVKLQIIILNFFWDRLHWVPQSVLFLPKEEGGQGLIHLESRKAAFRLQFLQSFLYGDQNVLWRQVTEYFFSKVGNLGFGKTLFIVDFSKHNVKCLSSFYVSVLKSWNLMETKRVGTSTSLNWLLLEPVLQGSRLGSAWDKMAMISERLMKSGLVTLKHLLELVGSEMDDIVPLARRLEIHSLRTVSIMLATFKRMLSEDDKRLIKGWFDGRLTPDKADPFLKLCFKPQMKDLECPGPFLEQGKSEWTILDSVNGKLIYMKCVKALNKVKLIDKKDTPWRDYFKVGFDVKPVWGLLYKPPLTKNVGDLQWRILHGIIAVNAFASIINPVVSDKCPFCLLRETIFHCFVQCLRLMDLFALLRDIWGLFGESFIEQSFIFGSLYGKGKKKIGRLFNFFCGQAKLAIYLSRKFKISNEQNTDCVKLFKSMVRARVMLEYKYYLKG</sequence>
<keyword evidence="1" id="KW-1133">Transmembrane helix</keyword>
<dbReference type="SUPFAM" id="SSF56672">
    <property type="entry name" value="DNA/RNA polymerases"/>
    <property type="match status" value="1"/>
</dbReference>
<keyword evidence="4" id="KW-1185">Reference proteome</keyword>
<proteinExistence type="predicted"/>
<dbReference type="SUPFAM" id="SSF56219">
    <property type="entry name" value="DNase I-like"/>
    <property type="match status" value="1"/>
</dbReference>
<dbReference type="PROSITE" id="PS50878">
    <property type="entry name" value="RT_POL"/>
    <property type="match status" value="1"/>
</dbReference>
<dbReference type="InterPro" id="IPR005135">
    <property type="entry name" value="Endo/exonuclease/phosphatase"/>
</dbReference>
<keyword evidence="1" id="KW-0472">Membrane</keyword>
<reference evidence="3" key="4">
    <citation type="submission" date="2025-09" db="UniProtKB">
        <authorList>
            <consortium name="Ensembl"/>
        </authorList>
    </citation>
    <scope>IDENTIFICATION</scope>
    <source>
        <strain evidence="3">JP 163 A</strain>
    </source>
</reference>
<evidence type="ECO:0000313" key="4">
    <source>
        <dbReference type="Proteomes" id="UP000002852"/>
    </source>
</evidence>
<dbReference type="Ensembl" id="ENSXMAT00000031575.1">
    <property type="protein sequence ID" value="ENSXMAP00000021343.1"/>
    <property type="gene ID" value="ENSXMAG00000028372.1"/>
</dbReference>
<dbReference type="OMA" id="TSIQQWW"/>
<dbReference type="Pfam" id="PF03372">
    <property type="entry name" value="Exo_endo_phos"/>
    <property type="match status" value="1"/>
</dbReference>
<accession>A0A3B5PPF5</accession>
<dbReference type="PANTHER" id="PTHR31635:SF196">
    <property type="entry name" value="REVERSE TRANSCRIPTASE DOMAIN-CONTAINING PROTEIN-RELATED"/>
    <property type="match status" value="1"/>
</dbReference>
<dbReference type="Pfam" id="PF00078">
    <property type="entry name" value="RVT_1"/>
    <property type="match status" value="1"/>
</dbReference>
<dbReference type="GO" id="GO:0003824">
    <property type="term" value="F:catalytic activity"/>
    <property type="evidence" value="ECO:0007669"/>
    <property type="project" value="InterPro"/>
</dbReference>
<dbReference type="Proteomes" id="UP000002852">
    <property type="component" value="Unassembled WGS sequence"/>
</dbReference>
<keyword evidence="1" id="KW-0812">Transmembrane</keyword>
<dbReference type="InterPro" id="IPR036691">
    <property type="entry name" value="Endo/exonu/phosph_ase_sf"/>
</dbReference>
<reference evidence="4" key="2">
    <citation type="journal article" date="2013" name="Nat. Genet.">
        <title>The genome of the platyfish, Xiphophorus maculatus, provides insights into evolutionary adaptation and several complex traits.</title>
        <authorList>
            <person name="Schartl M."/>
            <person name="Walter R.B."/>
            <person name="Shen Y."/>
            <person name="Garcia T."/>
            <person name="Catchen J."/>
            <person name="Amores A."/>
            <person name="Braasch I."/>
            <person name="Chalopin D."/>
            <person name="Volff J.N."/>
            <person name="Lesch K.P."/>
            <person name="Bisazza A."/>
            <person name="Minx P."/>
            <person name="Hillier L."/>
            <person name="Wilson R.K."/>
            <person name="Fuerstenberg S."/>
            <person name="Boore J."/>
            <person name="Searle S."/>
            <person name="Postlethwait J.H."/>
            <person name="Warren W.C."/>
        </authorList>
    </citation>
    <scope>NUCLEOTIDE SEQUENCE [LARGE SCALE GENOMIC DNA]</scope>
    <source>
        <strain evidence="4">JP 163 A</strain>
    </source>
</reference>
<evidence type="ECO:0000256" key="1">
    <source>
        <dbReference type="SAM" id="Phobius"/>
    </source>
</evidence>
<dbReference type="CDD" id="cd09076">
    <property type="entry name" value="L1-EN"/>
    <property type="match status" value="1"/>
</dbReference>
<dbReference type="Gene3D" id="3.60.10.10">
    <property type="entry name" value="Endonuclease/exonuclease/phosphatase"/>
    <property type="match status" value="1"/>
</dbReference>
<dbReference type="GeneTree" id="ENSGT00940000163737"/>
<reference evidence="4" key="1">
    <citation type="submission" date="2012-01" db="EMBL/GenBank/DDBJ databases">
        <authorList>
            <person name="Walter R."/>
            <person name="Schartl M."/>
            <person name="Warren W."/>
        </authorList>
    </citation>
    <scope>NUCLEOTIDE SEQUENCE [LARGE SCALE GENOMIC DNA]</scope>
    <source>
        <strain evidence="4">JP 163 A</strain>
    </source>
</reference>
<dbReference type="InParanoid" id="A0A3B5PPF5"/>
<evidence type="ECO:0000259" key="2">
    <source>
        <dbReference type="PROSITE" id="PS50878"/>
    </source>
</evidence>
<feature type="transmembrane region" description="Helical" evidence="1">
    <location>
        <begin position="7"/>
        <end position="27"/>
    </location>
</feature>
<reference evidence="3" key="3">
    <citation type="submission" date="2025-08" db="UniProtKB">
        <authorList>
            <consortium name="Ensembl"/>
        </authorList>
    </citation>
    <scope>IDENTIFICATION</scope>
    <source>
        <strain evidence="3">JP 163 A</strain>
    </source>
</reference>